<dbReference type="InterPro" id="IPR027417">
    <property type="entry name" value="P-loop_NTPase"/>
</dbReference>
<feature type="domain" description="Sulfotransferase" evidence="4">
    <location>
        <begin position="43"/>
        <end position="244"/>
    </location>
</feature>
<comment type="similarity">
    <text evidence="1 3">Belongs to the sulfotransferase 1 family.</text>
</comment>
<sequence>MPSSTLSLGEPAGITGAKQKLANFETEEGRTAALDGTFRPRQTDVFVVTSPKCGTTWMQQVVHALRSRGDENFQEISQAVPWIELANDLNQNLDDDHAFEPRCFKTHCWHTHCPKGGKYIYVARHPHAVGPSFYRFLGGWFFDTKDVSMEEFLHHFWLNRGEPTSLMENASYWHHLASWWPRRHDDDVLWLHYEDMRQDLRACIKRVAAFMGVDASDETLVDLACERSSEAYMREKAHLFDENLTRRFRNDACGLPFEAGGVKITQSGERERLPAELVDAVDARWRDVVLPVSGCATYEELRRTFWNERVLGRGDDDVPDTFLK</sequence>
<name>A0A830HRW9_9CHLO</name>
<accession>A0A830HRW9</accession>
<dbReference type="GO" id="GO:0008146">
    <property type="term" value="F:sulfotransferase activity"/>
    <property type="evidence" value="ECO:0007669"/>
    <property type="project" value="InterPro"/>
</dbReference>
<organism evidence="5 6">
    <name type="scientific">Pycnococcus provasolii</name>
    <dbReference type="NCBI Taxonomy" id="41880"/>
    <lineage>
        <taxon>Eukaryota</taxon>
        <taxon>Viridiplantae</taxon>
        <taxon>Chlorophyta</taxon>
        <taxon>Pseudoscourfieldiophyceae</taxon>
        <taxon>Pseudoscourfieldiales</taxon>
        <taxon>Pycnococcaceae</taxon>
        <taxon>Pycnococcus</taxon>
    </lineage>
</organism>
<dbReference type="EMBL" id="BNJQ01000017">
    <property type="protein sequence ID" value="GHP07697.1"/>
    <property type="molecule type" value="Genomic_DNA"/>
</dbReference>
<evidence type="ECO:0000256" key="1">
    <source>
        <dbReference type="ARBA" id="ARBA00005771"/>
    </source>
</evidence>
<evidence type="ECO:0000259" key="4">
    <source>
        <dbReference type="Pfam" id="PF00685"/>
    </source>
</evidence>
<dbReference type="Proteomes" id="UP000660262">
    <property type="component" value="Unassembled WGS sequence"/>
</dbReference>
<dbReference type="Gene3D" id="3.40.50.300">
    <property type="entry name" value="P-loop containing nucleotide triphosphate hydrolases"/>
    <property type="match status" value="1"/>
</dbReference>
<keyword evidence="6" id="KW-1185">Reference proteome</keyword>
<dbReference type="AlphaFoldDB" id="A0A830HRW9"/>
<evidence type="ECO:0000256" key="3">
    <source>
        <dbReference type="RuleBase" id="RU361155"/>
    </source>
</evidence>
<evidence type="ECO:0000256" key="2">
    <source>
        <dbReference type="ARBA" id="ARBA00022679"/>
    </source>
</evidence>
<evidence type="ECO:0000313" key="5">
    <source>
        <dbReference type="EMBL" id="GHP07697.1"/>
    </source>
</evidence>
<proteinExistence type="inferred from homology"/>
<dbReference type="EC" id="2.8.2.-" evidence="3"/>
<dbReference type="PANTHER" id="PTHR11783">
    <property type="entry name" value="SULFOTRANSFERASE SULT"/>
    <property type="match status" value="1"/>
</dbReference>
<comment type="caution">
    <text evidence="5">The sequence shown here is derived from an EMBL/GenBank/DDBJ whole genome shotgun (WGS) entry which is preliminary data.</text>
</comment>
<keyword evidence="2 3" id="KW-0808">Transferase</keyword>
<evidence type="ECO:0000313" key="6">
    <source>
        <dbReference type="Proteomes" id="UP000660262"/>
    </source>
</evidence>
<dbReference type="InterPro" id="IPR000863">
    <property type="entry name" value="Sulfotransferase_dom"/>
</dbReference>
<dbReference type="SUPFAM" id="SSF52540">
    <property type="entry name" value="P-loop containing nucleoside triphosphate hydrolases"/>
    <property type="match status" value="1"/>
</dbReference>
<gene>
    <name evidence="5" type="ORF">PPROV_000643900</name>
</gene>
<dbReference type="OrthoDB" id="205623at2759"/>
<reference evidence="5" key="1">
    <citation type="submission" date="2020-10" db="EMBL/GenBank/DDBJ databases">
        <title>Unveiling of a novel bifunctional photoreceptor, Dualchrome1, isolated from a cosmopolitan green alga.</title>
        <authorList>
            <person name="Suzuki S."/>
            <person name="Kawachi M."/>
        </authorList>
    </citation>
    <scope>NUCLEOTIDE SEQUENCE</scope>
    <source>
        <strain evidence="5">NIES 2893</strain>
    </source>
</reference>
<dbReference type="Pfam" id="PF00685">
    <property type="entry name" value="Sulfotransfer_1"/>
    <property type="match status" value="1"/>
</dbReference>
<protein>
    <recommendedName>
        <fullName evidence="3">Sulfotransferase</fullName>
        <ecNumber evidence="3">2.8.2.-</ecNumber>
    </recommendedName>
</protein>